<feature type="compositionally biased region" description="Basic and acidic residues" evidence="1">
    <location>
        <begin position="96"/>
        <end position="105"/>
    </location>
</feature>
<dbReference type="Proteomes" id="UP000243459">
    <property type="component" value="Chromosome 4"/>
</dbReference>
<evidence type="ECO:0000256" key="1">
    <source>
        <dbReference type="SAM" id="MobiDB-lite"/>
    </source>
</evidence>
<protein>
    <submittedName>
        <fullName evidence="2">Uncharacterized protein</fullName>
    </submittedName>
</protein>
<proteinExistence type="predicted"/>
<name>A0A5P1F789_ASPOF</name>
<reference evidence="3" key="1">
    <citation type="journal article" date="2017" name="Nat. Commun.">
        <title>The asparagus genome sheds light on the origin and evolution of a young Y chromosome.</title>
        <authorList>
            <person name="Harkess A."/>
            <person name="Zhou J."/>
            <person name="Xu C."/>
            <person name="Bowers J.E."/>
            <person name="Van der Hulst R."/>
            <person name="Ayyampalayam S."/>
            <person name="Mercati F."/>
            <person name="Riccardi P."/>
            <person name="McKain M.R."/>
            <person name="Kakrana A."/>
            <person name="Tang H."/>
            <person name="Ray J."/>
            <person name="Groenendijk J."/>
            <person name="Arikit S."/>
            <person name="Mathioni S.M."/>
            <person name="Nakano M."/>
            <person name="Shan H."/>
            <person name="Telgmann-Rauber A."/>
            <person name="Kanno A."/>
            <person name="Yue Z."/>
            <person name="Chen H."/>
            <person name="Li W."/>
            <person name="Chen Y."/>
            <person name="Xu X."/>
            <person name="Zhang Y."/>
            <person name="Luo S."/>
            <person name="Chen H."/>
            <person name="Gao J."/>
            <person name="Mao Z."/>
            <person name="Pires J.C."/>
            <person name="Luo M."/>
            <person name="Kudrna D."/>
            <person name="Wing R.A."/>
            <person name="Meyers B.C."/>
            <person name="Yi K."/>
            <person name="Kong H."/>
            <person name="Lavrijsen P."/>
            <person name="Sunseri F."/>
            <person name="Falavigna A."/>
            <person name="Ye Y."/>
            <person name="Leebens-Mack J.H."/>
            <person name="Chen G."/>
        </authorList>
    </citation>
    <scope>NUCLEOTIDE SEQUENCE [LARGE SCALE GENOMIC DNA]</scope>
    <source>
        <strain evidence="3">cv. DH0086</strain>
    </source>
</reference>
<feature type="region of interest" description="Disordered" evidence="1">
    <location>
        <begin position="88"/>
        <end position="120"/>
    </location>
</feature>
<evidence type="ECO:0000313" key="3">
    <source>
        <dbReference type="Proteomes" id="UP000243459"/>
    </source>
</evidence>
<dbReference type="AlphaFoldDB" id="A0A5P1F789"/>
<keyword evidence="3" id="KW-1185">Reference proteome</keyword>
<sequence length="120" mass="13122">MRRRSWADERGEVSGVRRGWGRRTVLRERRGLAIVGNERRAASDRWGSCGEATGAAKVWEEEVCGDGEASGQTGVVCVERSGTANHKGFCGATGRKRGETEESLERSGWILGRKRGETEG</sequence>
<dbReference type="EMBL" id="CM007384">
    <property type="protein sequence ID" value="ONK73277.1"/>
    <property type="molecule type" value="Genomic_DNA"/>
</dbReference>
<organism evidence="2 3">
    <name type="scientific">Asparagus officinalis</name>
    <name type="common">Garden asparagus</name>
    <dbReference type="NCBI Taxonomy" id="4686"/>
    <lineage>
        <taxon>Eukaryota</taxon>
        <taxon>Viridiplantae</taxon>
        <taxon>Streptophyta</taxon>
        <taxon>Embryophyta</taxon>
        <taxon>Tracheophyta</taxon>
        <taxon>Spermatophyta</taxon>
        <taxon>Magnoliopsida</taxon>
        <taxon>Liliopsida</taxon>
        <taxon>Asparagales</taxon>
        <taxon>Asparagaceae</taxon>
        <taxon>Asparagoideae</taxon>
        <taxon>Asparagus</taxon>
    </lineage>
</organism>
<dbReference type="Gramene" id="ONK73277">
    <property type="protein sequence ID" value="ONK73277"/>
    <property type="gene ID" value="A4U43_C04F29260"/>
</dbReference>
<gene>
    <name evidence="2" type="ORF">A4U43_C04F29260</name>
</gene>
<evidence type="ECO:0000313" key="2">
    <source>
        <dbReference type="EMBL" id="ONK73277.1"/>
    </source>
</evidence>
<accession>A0A5P1F789</accession>